<dbReference type="EMBL" id="UYYF01004319">
    <property type="protein sequence ID" value="VDN02281.1"/>
    <property type="molecule type" value="Genomic_DNA"/>
</dbReference>
<comment type="similarity">
    <text evidence="1">Belongs to the nuclear hormone receptor family.</text>
</comment>
<dbReference type="GO" id="GO:0004879">
    <property type="term" value="F:nuclear receptor activity"/>
    <property type="evidence" value="ECO:0007669"/>
    <property type="project" value="TreeGrafter"/>
</dbReference>
<dbReference type="GO" id="GO:0030154">
    <property type="term" value="P:cell differentiation"/>
    <property type="evidence" value="ECO:0007669"/>
    <property type="project" value="TreeGrafter"/>
</dbReference>
<dbReference type="PROSITE" id="PS00031">
    <property type="entry name" value="NUCLEAR_REC_DBD_1"/>
    <property type="match status" value="1"/>
</dbReference>
<dbReference type="OMA" id="KFGACEV"/>
<dbReference type="AlphaFoldDB" id="A0A0N5CXG4"/>
<keyword evidence="5" id="KW-0805">Transcription regulation</keyword>
<dbReference type="SMART" id="SM00399">
    <property type="entry name" value="ZnF_C4"/>
    <property type="match status" value="1"/>
</dbReference>
<accession>A0A0N5CXG4</accession>
<reference evidence="13" key="1">
    <citation type="submission" date="2017-02" db="UniProtKB">
        <authorList>
            <consortium name="WormBaseParasite"/>
        </authorList>
    </citation>
    <scope>IDENTIFICATION</scope>
</reference>
<dbReference type="PROSITE" id="PS51030">
    <property type="entry name" value="NUCLEAR_REC_DBD_2"/>
    <property type="match status" value="1"/>
</dbReference>
<name>A0A0N5CXG4_THECL</name>
<gene>
    <name evidence="11" type="ORF">TCLT_LOCUS5078</name>
</gene>
<evidence type="ECO:0000256" key="1">
    <source>
        <dbReference type="ARBA" id="ARBA00005993"/>
    </source>
</evidence>
<dbReference type="InterPro" id="IPR050234">
    <property type="entry name" value="Nuclear_hormone_rcpt_NR1"/>
</dbReference>
<evidence type="ECO:0000256" key="3">
    <source>
        <dbReference type="ARBA" id="ARBA00022771"/>
    </source>
</evidence>
<dbReference type="PRINTS" id="PR00047">
    <property type="entry name" value="STROIDFINGER"/>
</dbReference>
<evidence type="ECO:0000256" key="7">
    <source>
        <dbReference type="ARBA" id="ARBA00023163"/>
    </source>
</evidence>
<sequence>NKCLEECSICGDVADGYHYGVLSCRGCNAFFRRAVTLDMRFHCRRGGVCHVDKSLSLDIISFLC</sequence>
<evidence type="ECO:0000259" key="10">
    <source>
        <dbReference type="PROSITE" id="PS51030"/>
    </source>
</evidence>
<keyword evidence="3" id="KW-0863">Zinc-finger</keyword>
<evidence type="ECO:0000313" key="12">
    <source>
        <dbReference type="Proteomes" id="UP000276776"/>
    </source>
</evidence>
<evidence type="ECO:0000256" key="2">
    <source>
        <dbReference type="ARBA" id="ARBA00022723"/>
    </source>
</evidence>
<keyword evidence="7" id="KW-0804">Transcription</keyword>
<dbReference type="GO" id="GO:0008270">
    <property type="term" value="F:zinc ion binding"/>
    <property type="evidence" value="ECO:0007669"/>
    <property type="project" value="UniProtKB-KW"/>
</dbReference>
<evidence type="ECO:0000256" key="8">
    <source>
        <dbReference type="ARBA" id="ARBA00023170"/>
    </source>
</evidence>
<dbReference type="GO" id="GO:0000122">
    <property type="term" value="P:negative regulation of transcription by RNA polymerase II"/>
    <property type="evidence" value="ECO:0007669"/>
    <property type="project" value="TreeGrafter"/>
</dbReference>
<keyword evidence="8" id="KW-0675">Receptor</keyword>
<dbReference type="PANTHER" id="PTHR24082">
    <property type="entry name" value="NUCLEAR HORMONE RECEPTOR"/>
    <property type="match status" value="1"/>
</dbReference>
<keyword evidence="6" id="KW-0238">DNA-binding</keyword>
<reference evidence="11 12" key="2">
    <citation type="submission" date="2018-11" db="EMBL/GenBank/DDBJ databases">
        <authorList>
            <consortium name="Pathogen Informatics"/>
        </authorList>
    </citation>
    <scope>NUCLEOTIDE SEQUENCE [LARGE SCALE GENOMIC DNA]</scope>
</reference>
<evidence type="ECO:0000256" key="4">
    <source>
        <dbReference type="ARBA" id="ARBA00022833"/>
    </source>
</evidence>
<evidence type="ECO:0000256" key="6">
    <source>
        <dbReference type="ARBA" id="ARBA00023125"/>
    </source>
</evidence>
<dbReference type="InterPro" id="IPR001628">
    <property type="entry name" value="Znf_hrmn_rcpt"/>
</dbReference>
<dbReference type="GO" id="GO:0000978">
    <property type="term" value="F:RNA polymerase II cis-regulatory region sequence-specific DNA binding"/>
    <property type="evidence" value="ECO:0007669"/>
    <property type="project" value="TreeGrafter"/>
</dbReference>
<keyword evidence="9" id="KW-0539">Nucleus</keyword>
<dbReference type="InterPro" id="IPR013088">
    <property type="entry name" value="Znf_NHR/GATA"/>
</dbReference>
<dbReference type="STRING" id="103827.A0A0N5CXG4"/>
<protein>
    <submittedName>
        <fullName evidence="13">Nuclear receptor domain-containing protein</fullName>
    </submittedName>
</protein>
<keyword evidence="12" id="KW-1185">Reference proteome</keyword>
<dbReference type="WBParaSite" id="TCLT_0000508901-mRNA-1">
    <property type="protein sequence ID" value="TCLT_0000508901-mRNA-1"/>
    <property type="gene ID" value="TCLT_0000508901"/>
</dbReference>
<dbReference type="Gene3D" id="3.30.50.10">
    <property type="entry name" value="Erythroid Transcription Factor GATA-1, subunit A"/>
    <property type="match status" value="1"/>
</dbReference>
<evidence type="ECO:0000313" key="11">
    <source>
        <dbReference type="EMBL" id="VDN02281.1"/>
    </source>
</evidence>
<dbReference type="SUPFAM" id="SSF57716">
    <property type="entry name" value="Glucocorticoid receptor-like (DNA-binding domain)"/>
    <property type="match status" value="1"/>
</dbReference>
<evidence type="ECO:0000256" key="5">
    <source>
        <dbReference type="ARBA" id="ARBA00023015"/>
    </source>
</evidence>
<proteinExistence type="inferred from homology"/>
<dbReference type="PANTHER" id="PTHR24082:SF507">
    <property type="entry name" value="BILE ACID RECEPTOR-RELATED"/>
    <property type="match status" value="1"/>
</dbReference>
<dbReference type="Proteomes" id="UP000276776">
    <property type="component" value="Unassembled WGS sequence"/>
</dbReference>
<dbReference type="OrthoDB" id="6159439at2759"/>
<organism evidence="13">
    <name type="scientific">Thelazia callipaeda</name>
    <name type="common">Oriental eyeworm</name>
    <name type="synonym">Parasitic nematode</name>
    <dbReference type="NCBI Taxonomy" id="103827"/>
    <lineage>
        <taxon>Eukaryota</taxon>
        <taxon>Metazoa</taxon>
        <taxon>Ecdysozoa</taxon>
        <taxon>Nematoda</taxon>
        <taxon>Chromadorea</taxon>
        <taxon>Rhabditida</taxon>
        <taxon>Spirurina</taxon>
        <taxon>Spiruromorpha</taxon>
        <taxon>Thelazioidea</taxon>
        <taxon>Thelaziidae</taxon>
        <taxon>Thelazia</taxon>
    </lineage>
</organism>
<evidence type="ECO:0000313" key="13">
    <source>
        <dbReference type="WBParaSite" id="TCLT_0000508901-mRNA-1"/>
    </source>
</evidence>
<keyword evidence="4" id="KW-0862">Zinc</keyword>
<keyword evidence="2" id="KW-0479">Metal-binding</keyword>
<evidence type="ECO:0000256" key="9">
    <source>
        <dbReference type="ARBA" id="ARBA00023242"/>
    </source>
</evidence>
<dbReference type="Pfam" id="PF00105">
    <property type="entry name" value="zf-C4"/>
    <property type="match status" value="1"/>
</dbReference>
<dbReference type="GO" id="GO:0045944">
    <property type="term" value="P:positive regulation of transcription by RNA polymerase II"/>
    <property type="evidence" value="ECO:0007669"/>
    <property type="project" value="TreeGrafter"/>
</dbReference>
<feature type="domain" description="Nuclear receptor" evidence="10">
    <location>
        <begin position="4"/>
        <end position="64"/>
    </location>
</feature>